<evidence type="ECO:0000259" key="1">
    <source>
        <dbReference type="PROSITE" id="PS50404"/>
    </source>
</evidence>
<dbReference type="RefSeq" id="WP_216957456.1">
    <property type="nucleotide sequence ID" value="NZ_JAHOPB010000001.1"/>
</dbReference>
<dbReference type="InterPro" id="IPR044617">
    <property type="entry name" value="TCHQD"/>
</dbReference>
<reference evidence="3 4" key="1">
    <citation type="submission" date="2021-06" db="EMBL/GenBank/DDBJ databases">
        <authorList>
            <person name="Lee D.H."/>
        </authorList>
    </citation>
    <scope>NUCLEOTIDE SEQUENCE [LARGE SCALE GENOMIC DNA]</scope>
    <source>
        <strain evidence="3 4">MMS21-HV4-11</strain>
    </source>
</reference>
<name>A0ABS6IIW5_9HYPH</name>
<dbReference type="Proteomes" id="UP000727907">
    <property type="component" value="Unassembled WGS sequence"/>
</dbReference>
<dbReference type="EMBL" id="JAHOPB010000001">
    <property type="protein sequence ID" value="MBU8873195.1"/>
    <property type="molecule type" value="Genomic_DNA"/>
</dbReference>
<feature type="domain" description="GST C-terminal" evidence="2">
    <location>
        <begin position="117"/>
        <end position="262"/>
    </location>
</feature>
<accession>A0ABS6IIW5</accession>
<dbReference type="PROSITE" id="PS50405">
    <property type="entry name" value="GST_CTER"/>
    <property type="match status" value="1"/>
</dbReference>
<evidence type="ECO:0000259" key="2">
    <source>
        <dbReference type="PROSITE" id="PS50405"/>
    </source>
</evidence>
<organism evidence="3 4">
    <name type="scientific">Reyranella humidisoli</name>
    <dbReference type="NCBI Taxonomy" id="2849149"/>
    <lineage>
        <taxon>Bacteria</taxon>
        <taxon>Pseudomonadati</taxon>
        <taxon>Pseudomonadota</taxon>
        <taxon>Alphaproteobacteria</taxon>
        <taxon>Hyphomicrobiales</taxon>
        <taxon>Reyranellaceae</taxon>
        <taxon>Reyranella</taxon>
    </lineage>
</organism>
<dbReference type="PANTHER" id="PTHR45374">
    <property type="entry name" value="GLUTATHIONE S-TRANSFERASE TCHQD"/>
    <property type="match status" value="1"/>
</dbReference>
<dbReference type="InterPro" id="IPR010987">
    <property type="entry name" value="Glutathione-S-Trfase_C-like"/>
</dbReference>
<proteinExistence type="predicted"/>
<gene>
    <name evidence="3" type="ORF">KQ910_05440</name>
</gene>
<keyword evidence="4" id="KW-1185">Reference proteome</keyword>
<evidence type="ECO:0000313" key="4">
    <source>
        <dbReference type="Proteomes" id="UP000727907"/>
    </source>
</evidence>
<dbReference type="Pfam" id="PF13409">
    <property type="entry name" value="GST_N_2"/>
    <property type="match status" value="1"/>
</dbReference>
<protein>
    <submittedName>
        <fullName evidence="3">Glutathione S-transferase family protein</fullName>
    </submittedName>
</protein>
<dbReference type="PROSITE" id="PS50404">
    <property type="entry name" value="GST_NTER"/>
    <property type="match status" value="1"/>
</dbReference>
<sequence length="268" mass="29815">MTQTARLSGAKPRLYQTPSSYYSMIARLALAEGGIDHERVFVDIHFRLSQQRPDYVRLNPGMTVPTLVLADRILVESRDIAEYALGSAPNPETKSWVDLHYGYPIEELTFGGILARNPLARIMIPKRLEAARRQLLAHAAANPDLASVYQARAEVFARRIATFEPDAVVKLSERRRAEAIGFMDRLEQTLGDGRGVLVPPAYGVADVVWTVFLGRMEFAGLGQEIPKRPALARYWAAMQARPSFSAADIWTKFHLGRLIGGIIGISRS</sequence>
<dbReference type="CDD" id="cd00570">
    <property type="entry name" value="GST_N_family"/>
    <property type="match status" value="1"/>
</dbReference>
<evidence type="ECO:0000313" key="3">
    <source>
        <dbReference type="EMBL" id="MBU8873195.1"/>
    </source>
</evidence>
<dbReference type="PANTHER" id="PTHR45374:SF1">
    <property type="entry name" value="GLUTATHIONE S-TRANSFERASE TCHQD"/>
    <property type="match status" value="1"/>
</dbReference>
<comment type="caution">
    <text evidence="3">The sequence shown here is derived from an EMBL/GenBank/DDBJ whole genome shotgun (WGS) entry which is preliminary data.</text>
</comment>
<feature type="domain" description="GST N-terminal" evidence="1">
    <location>
        <begin position="10"/>
        <end position="92"/>
    </location>
</feature>
<dbReference type="InterPro" id="IPR004045">
    <property type="entry name" value="Glutathione_S-Trfase_N"/>
</dbReference>